<evidence type="ECO:0000256" key="7">
    <source>
        <dbReference type="ARBA" id="ARBA00023136"/>
    </source>
</evidence>
<dbReference type="GO" id="GO:0016020">
    <property type="term" value="C:membrane"/>
    <property type="evidence" value="ECO:0007669"/>
    <property type="project" value="UniProtKB-SubCell"/>
</dbReference>
<sequence>ALVIRGMATGKIVFASLWDYIVREFKIGLSLGIICGVIAGVGAQIWHGSFALGLVVGISIFASISFAALMGALIPFFFRWAKFDPAIAGGPIVLVVSDISGLLIFFLVATLLLGFL</sequence>
<comment type="subcellular location">
    <subcellularLocation>
        <location evidence="1">Membrane</location>
        <topology evidence="1">Multi-pass membrane protein</topology>
    </subcellularLocation>
</comment>
<dbReference type="GO" id="GO:0008324">
    <property type="term" value="F:monoatomic cation transmembrane transporter activity"/>
    <property type="evidence" value="ECO:0007669"/>
    <property type="project" value="InterPro"/>
</dbReference>
<dbReference type="InterPro" id="IPR006667">
    <property type="entry name" value="SLC41_membr_dom"/>
</dbReference>
<dbReference type="SUPFAM" id="SSF161093">
    <property type="entry name" value="MgtE membrane domain-like"/>
    <property type="match status" value="1"/>
</dbReference>
<keyword evidence="7 8" id="KW-0472">Membrane</keyword>
<dbReference type="PANTHER" id="PTHR41394">
    <property type="entry name" value="MAGNESIUM TRANSPORTER MGTE"/>
    <property type="match status" value="1"/>
</dbReference>
<evidence type="ECO:0000259" key="9">
    <source>
        <dbReference type="Pfam" id="PF01769"/>
    </source>
</evidence>
<evidence type="ECO:0000256" key="3">
    <source>
        <dbReference type="ARBA" id="ARBA00022448"/>
    </source>
</evidence>
<protein>
    <recommendedName>
        <fullName evidence="9">SLC41A/MgtE integral membrane domain-containing protein</fullName>
    </recommendedName>
</protein>
<evidence type="ECO:0000256" key="2">
    <source>
        <dbReference type="ARBA" id="ARBA00009749"/>
    </source>
</evidence>
<feature type="transmembrane region" description="Helical" evidence="8">
    <location>
        <begin position="90"/>
        <end position="115"/>
    </location>
</feature>
<evidence type="ECO:0000256" key="5">
    <source>
        <dbReference type="ARBA" id="ARBA00022842"/>
    </source>
</evidence>
<dbReference type="Pfam" id="PF01769">
    <property type="entry name" value="MgtE"/>
    <property type="match status" value="1"/>
</dbReference>
<evidence type="ECO:0000256" key="1">
    <source>
        <dbReference type="ARBA" id="ARBA00004141"/>
    </source>
</evidence>
<accession>A0A3B1BLP8</accession>
<dbReference type="Gene3D" id="1.10.357.20">
    <property type="entry name" value="SLC41 divalent cation transporters, integral membrane domain"/>
    <property type="match status" value="1"/>
</dbReference>
<comment type="similarity">
    <text evidence="2">Belongs to the SLC41A transporter family.</text>
</comment>
<reference evidence="10" key="1">
    <citation type="submission" date="2018-06" db="EMBL/GenBank/DDBJ databases">
        <authorList>
            <person name="Zhirakovskaya E."/>
        </authorList>
    </citation>
    <scope>NUCLEOTIDE SEQUENCE</scope>
</reference>
<dbReference type="AlphaFoldDB" id="A0A3B1BLP8"/>
<gene>
    <name evidence="10" type="ORF">MNBD_NITROSPINAE03-233</name>
</gene>
<dbReference type="InterPro" id="IPR036739">
    <property type="entry name" value="SLC41_membr_dom_sf"/>
</dbReference>
<dbReference type="EMBL" id="UOGB01000126">
    <property type="protein sequence ID" value="VAX18879.1"/>
    <property type="molecule type" value="Genomic_DNA"/>
</dbReference>
<organism evidence="10">
    <name type="scientific">hydrothermal vent metagenome</name>
    <dbReference type="NCBI Taxonomy" id="652676"/>
    <lineage>
        <taxon>unclassified sequences</taxon>
        <taxon>metagenomes</taxon>
        <taxon>ecological metagenomes</taxon>
    </lineage>
</organism>
<keyword evidence="6 8" id="KW-1133">Transmembrane helix</keyword>
<evidence type="ECO:0000256" key="4">
    <source>
        <dbReference type="ARBA" id="ARBA00022692"/>
    </source>
</evidence>
<feature type="domain" description="SLC41A/MgtE integral membrane" evidence="9">
    <location>
        <begin position="1"/>
        <end position="108"/>
    </location>
</feature>
<proteinExistence type="inferred from homology"/>
<name>A0A3B1BLP8_9ZZZZ</name>
<evidence type="ECO:0000256" key="6">
    <source>
        <dbReference type="ARBA" id="ARBA00022989"/>
    </source>
</evidence>
<feature type="transmembrane region" description="Helical" evidence="8">
    <location>
        <begin position="27"/>
        <end position="46"/>
    </location>
</feature>
<dbReference type="PANTHER" id="PTHR41394:SF5">
    <property type="entry name" value="SLC41A_MGTE INTEGRAL MEMBRANE DOMAIN-CONTAINING PROTEIN"/>
    <property type="match status" value="1"/>
</dbReference>
<feature type="transmembrane region" description="Helical" evidence="8">
    <location>
        <begin position="52"/>
        <end position="78"/>
    </location>
</feature>
<evidence type="ECO:0000256" key="8">
    <source>
        <dbReference type="SAM" id="Phobius"/>
    </source>
</evidence>
<evidence type="ECO:0000313" key="10">
    <source>
        <dbReference type="EMBL" id="VAX18879.1"/>
    </source>
</evidence>
<feature type="non-terminal residue" evidence="10">
    <location>
        <position position="1"/>
    </location>
</feature>
<keyword evidence="4 8" id="KW-0812">Transmembrane</keyword>
<keyword evidence="5" id="KW-0460">Magnesium</keyword>
<keyword evidence="3" id="KW-0813">Transport</keyword>